<evidence type="ECO:0000256" key="3">
    <source>
        <dbReference type="ARBA" id="ARBA00022826"/>
    </source>
</evidence>
<feature type="region of interest" description="Disordered" evidence="8">
    <location>
        <begin position="72"/>
        <end position="93"/>
    </location>
</feature>
<feature type="compositionally biased region" description="Polar residues" evidence="8">
    <location>
        <begin position="129"/>
        <end position="144"/>
    </location>
</feature>
<feature type="region of interest" description="Disordered" evidence="8">
    <location>
        <begin position="129"/>
        <end position="152"/>
    </location>
</feature>
<evidence type="ECO:0000256" key="2">
    <source>
        <dbReference type="ARBA" id="ARBA00022692"/>
    </source>
</evidence>
<keyword evidence="5 9" id="KW-1133">Transmembrane helix</keyword>
<dbReference type="SMART" id="SM00248">
    <property type="entry name" value="ANK"/>
    <property type="match status" value="2"/>
</dbReference>
<feature type="non-terminal residue" evidence="11">
    <location>
        <position position="923"/>
    </location>
</feature>
<keyword evidence="4" id="KW-0406">Ion transport</keyword>
<keyword evidence="3" id="KW-0630">Potassium</keyword>
<dbReference type="SUPFAM" id="SSF48403">
    <property type="entry name" value="Ankyrin repeat"/>
    <property type="match status" value="1"/>
</dbReference>
<feature type="domain" description="Ion transport" evidence="10">
    <location>
        <begin position="200"/>
        <end position="457"/>
    </location>
</feature>
<keyword evidence="6 9" id="KW-0472">Membrane</keyword>
<gene>
    <name evidence="11" type="ORF">Vretifemale_16146</name>
</gene>
<dbReference type="SUPFAM" id="SSF51206">
    <property type="entry name" value="cAMP-binding domain-like"/>
    <property type="match status" value="1"/>
</dbReference>
<dbReference type="PANTHER" id="PTHR45743:SF2">
    <property type="entry name" value="POTASSIUM CHANNEL AKT1"/>
    <property type="match status" value="1"/>
</dbReference>
<evidence type="ECO:0000256" key="6">
    <source>
        <dbReference type="ARBA" id="ARBA00023136"/>
    </source>
</evidence>
<evidence type="ECO:0000313" key="12">
    <source>
        <dbReference type="Proteomes" id="UP000747110"/>
    </source>
</evidence>
<dbReference type="Gene3D" id="2.60.120.10">
    <property type="entry name" value="Jelly Rolls"/>
    <property type="match status" value="1"/>
</dbReference>
<keyword evidence="4" id="KW-0851">Voltage-gated channel</keyword>
<dbReference type="AlphaFoldDB" id="A0A8J4CQW8"/>
<keyword evidence="3" id="KW-0633">Potassium transport</keyword>
<comment type="subcellular location">
    <subcellularLocation>
        <location evidence="1">Membrane</location>
        <topology evidence="1">Multi-pass membrane protein</topology>
    </subcellularLocation>
</comment>
<dbReference type="PROSITE" id="PS50088">
    <property type="entry name" value="ANK_REPEAT"/>
    <property type="match status" value="1"/>
</dbReference>
<keyword evidence="4" id="KW-0813">Transport</keyword>
<feature type="transmembrane region" description="Helical" evidence="9">
    <location>
        <begin position="235"/>
        <end position="257"/>
    </location>
</feature>
<dbReference type="InterPro" id="IPR003938">
    <property type="entry name" value="K_chnl_volt-dep_EAG/ELK/ERG"/>
</dbReference>
<evidence type="ECO:0000256" key="1">
    <source>
        <dbReference type="ARBA" id="ARBA00004141"/>
    </source>
</evidence>
<dbReference type="InterPro" id="IPR018490">
    <property type="entry name" value="cNMP-bd_dom_sf"/>
</dbReference>
<accession>A0A8J4CQW8</accession>
<evidence type="ECO:0000313" key="11">
    <source>
        <dbReference type="EMBL" id="GIL88133.1"/>
    </source>
</evidence>
<feature type="transmembrane region" description="Helical" evidence="9">
    <location>
        <begin position="399"/>
        <end position="418"/>
    </location>
</feature>
<dbReference type="PANTHER" id="PTHR45743">
    <property type="entry name" value="POTASSIUM CHANNEL AKT1"/>
    <property type="match status" value="1"/>
</dbReference>
<feature type="transmembrane region" description="Helical" evidence="9">
    <location>
        <begin position="430"/>
        <end position="452"/>
    </location>
</feature>
<dbReference type="GO" id="GO:0034702">
    <property type="term" value="C:monoatomic ion channel complex"/>
    <property type="evidence" value="ECO:0007669"/>
    <property type="project" value="UniProtKB-KW"/>
</dbReference>
<reference evidence="11" key="1">
    <citation type="journal article" date="2021" name="Proc. Natl. Acad. Sci. U.S.A.">
        <title>Three genomes in the algal genus Volvox reveal the fate of a haploid sex-determining region after a transition to homothallism.</title>
        <authorList>
            <person name="Yamamoto K."/>
            <person name="Hamaji T."/>
            <person name="Kawai-Toyooka H."/>
            <person name="Matsuzaki R."/>
            <person name="Takahashi F."/>
            <person name="Nishimura Y."/>
            <person name="Kawachi M."/>
            <person name="Noguchi H."/>
            <person name="Minakuchi Y."/>
            <person name="Umen J.G."/>
            <person name="Toyoda A."/>
            <person name="Nozaki H."/>
        </authorList>
    </citation>
    <scope>NUCLEOTIDE SEQUENCE</scope>
    <source>
        <strain evidence="11">NIES-3786</strain>
    </source>
</reference>
<dbReference type="OrthoDB" id="2012993at2759"/>
<feature type="transmembrane region" description="Helical" evidence="9">
    <location>
        <begin position="196"/>
        <end position="215"/>
    </location>
</feature>
<dbReference type="EMBL" id="BNCP01000043">
    <property type="protein sequence ID" value="GIL88133.1"/>
    <property type="molecule type" value="Genomic_DNA"/>
</dbReference>
<keyword evidence="2 9" id="KW-0812">Transmembrane</keyword>
<feature type="repeat" description="ANK" evidence="7">
    <location>
        <begin position="864"/>
        <end position="896"/>
    </location>
</feature>
<feature type="compositionally biased region" description="Polar residues" evidence="8">
    <location>
        <begin position="72"/>
        <end position="81"/>
    </location>
</feature>
<evidence type="ECO:0000256" key="7">
    <source>
        <dbReference type="PROSITE-ProRule" id="PRU00023"/>
    </source>
</evidence>
<comment type="caution">
    <text evidence="11">The sequence shown here is derived from an EMBL/GenBank/DDBJ whole genome shotgun (WGS) entry which is preliminary data.</text>
</comment>
<dbReference type="PROSITE" id="PS50297">
    <property type="entry name" value="ANK_REP_REGION"/>
    <property type="match status" value="1"/>
</dbReference>
<dbReference type="Proteomes" id="UP000747110">
    <property type="component" value="Unassembled WGS sequence"/>
</dbReference>
<keyword evidence="4" id="KW-0407">Ion channel</keyword>
<dbReference type="Gene3D" id="1.25.40.20">
    <property type="entry name" value="Ankyrin repeat-containing domain"/>
    <property type="match status" value="1"/>
</dbReference>
<feature type="transmembrane region" description="Helical" evidence="9">
    <location>
        <begin position="350"/>
        <end position="368"/>
    </location>
</feature>
<evidence type="ECO:0000259" key="10">
    <source>
        <dbReference type="Pfam" id="PF00520"/>
    </source>
</evidence>
<dbReference type="InterPro" id="IPR045319">
    <property type="entry name" value="KAT/AKT"/>
</dbReference>
<proteinExistence type="predicted"/>
<sequence length="923" mass="101240">MVSVAPAALSVVKSSAELHRASGEAGLIAATSPVPKFQKKAARISELLQDSTINDNKLAALDGTAEDAQLQSQQVGNSPWKSSLDDSVAGSVSLGGTGQGSEGIISGRHQWRKLNKAVVATKVLATRPNALSQGRQPARQTMSHHGQHAHPDSKEALTPEFLLGPREGLIRRLNAAVQNAFTFLTTRMMILPETSWYQIWWFYYAVAIAMISCWVEPFQMAFQHPGVPTNIWMSILEYIIIVTFLMDFLLKFFVAYFDPETGVLVTTQPKMAFAYCKSVKFALDILGCFPYDMLVTAIARHCGASTKAQESVDWLKLMALSRAYRVFDLFHVLDYRMMLSQGTLMLLRNYIYVFFTAHWAACIFFHMAQEERNVGRGTDDSWVSRNADAFLDRPLFQQYILSLYFTVTIFTSMGDGRLYPFTVAELSTMIVYLLFNIFLGAYIIGTVTIMMVRADEHSKSFRDSMSHLLEYSRENELPDRLYKAMREHLEVHFDSTQTTDDRVLSIYPTTIRRLVLRHLYLQPVRNCYLFKGCKQRFLDALLTVARVELFLPGVEIMTEGDNVVDLLIVMLGECLVSRGGQRIGGVYGTATMTASGIGSEANMSFLTSRGPSEAGSFGGESLGGHGSASCSGSGAKGGELSLSVQGSVDQSVHYNNALPAGIPTPLLSPGGINLMSPFPGAAAKVVNLTSPLTKGPSDVLAEIAFFTDAASYETVVGRTPVRVLSLPKAAWELLAQQFPQQVKVVLNNVQRAAESAVVDNLKQAAIAHQLTASQLHVALSLVSGNGFADSTDPIVLAQTRDALTHHQMEMITRLDDVRTVAEAHTRKCDEMRTFEFLNTAAQGDVESLRTMLAQGISPNTADYDGRTGLMLASAKGHDEMVQLLLDAGAEKDKTDAFGITALAEAVKNEHDSTIELMLKYGAT</sequence>
<dbReference type="PRINTS" id="PR01463">
    <property type="entry name" value="EAGCHANLFMLY"/>
</dbReference>
<dbReference type="SUPFAM" id="SSF81324">
    <property type="entry name" value="Voltage-gated potassium channels"/>
    <property type="match status" value="1"/>
</dbReference>
<evidence type="ECO:0000256" key="5">
    <source>
        <dbReference type="ARBA" id="ARBA00022989"/>
    </source>
</evidence>
<keyword evidence="7" id="KW-0040">ANK repeat</keyword>
<dbReference type="InterPro" id="IPR002110">
    <property type="entry name" value="Ankyrin_rpt"/>
</dbReference>
<evidence type="ECO:0000256" key="4">
    <source>
        <dbReference type="ARBA" id="ARBA00022882"/>
    </source>
</evidence>
<dbReference type="InterPro" id="IPR036770">
    <property type="entry name" value="Ankyrin_rpt-contain_sf"/>
</dbReference>
<dbReference type="Pfam" id="PF00520">
    <property type="entry name" value="Ion_trans"/>
    <property type="match status" value="1"/>
</dbReference>
<protein>
    <recommendedName>
        <fullName evidence="10">Ion transport domain-containing protein</fullName>
    </recommendedName>
</protein>
<organism evidence="11 12">
    <name type="scientific">Volvox reticuliferus</name>
    <dbReference type="NCBI Taxonomy" id="1737510"/>
    <lineage>
        <taxon>Eukaryota</taxon>
        <taxon>Viridiplantae</taxon>
        <taxon>Chlorophyta</taxon>
        <taxon>core chlorophytes</taxon>
        <taxon>Chlorophyceae</taxon>
        <taxon>CS clade</taxon>
        <taxon>Chlamydomonadales</taxon>
        <taxon>Volvocaceae</taxon>
        <taxon>Volvox</taxon>
    </lineage>
</organism>
<evidence type="ECO:0000256" key="8">
    <source>
        <dbReference type="SAM" id="MobiDB-lite"/>
    </source>
</evidence>
<dbReference type="InterPro" id="IPR014710">
    <property type="entry name" value="RmlC-like_jellyroll"/>
</dbReference>
<keyword evidence="3" id="KW-0631">Potassium channel</keyword>
<dbReference type="Pfam" id="PF12796">
    <property type="entry name" value="Ank_2"/>
    <property type="match status" value="1"/>
</dbReference>
<dbReference type="GO" id="GO:0005249">
    <property type="term" value="F:voltage-gated potassium channel activity"/>
    <property type="evidence" value="ECO:0007669"/>
    <property type="project" value="InterPro"/>
</dbReference>
<keyword evidence="12" id="KW-1185">Reference proteome</keyword>
<dbReference type="InterPro" id="IPR005821">
    <property type="entry name" value="Ion_trans_dom"/>
</dbReference>
<name>A0A8J4CQW8_9CHLO</name>
<evidence type="ECO:0000256" key="9">
    <source>
        <dbReference type="SAM" id="Phobius"/>
    </source>
</evidence>
<dbReference type="Gene3D" id="1.10.287.70">
    <property type="match status" value="1"/>
</dbReference>